<gene>
    <name evidence="3" type="ORF">DYP60_05645</name>
</gene>
<dbReference type="Pfam" id="PF00149">
    <property type="entry name" value="Metallophos"/>
    <property type="match status" value="1"/>
</dbReference>
<evidence type="ECO:0000256" key="1">
    <source>
        <dbReference type="ARBA" id="ARBA00022801"/>
    </source>
</evidence>
<sequence length="405" mass="44831">MRILACADIHMGRKPELAQSGHAAWDAIIQKAIELAVDVVALSGDVVEHERTWLSVYGPLLSGLEKLKRAGIHVVGVGGNHDWSVFPRLAEDSDAIKILGLKGTWESYNIQDVRFIGWSFPHSHVDNSPLDSFDSSLVDPSHLSLGLLHADFGQRTSSYAPIDEYALLHTGIPLWMLGHIHKGGSVSGSTAYYCGSPFALDVQETGAHGVYLLETEQGRTWKEPLFIPICPYRYEICKVNITGIQDLESLRRAVTQSVRAYIDQLSPSGTVAVSLVYTGYLHPSLDLHQVFSFESGDSELLFQEQDLEVLLLNRQEDATELEVDLDQLAKGNGPQALLARMLGDSKALEQLGATYQRLEAESFNTRGFNLLHRTSLSHEEAVNRGKRAALQLLRAMEIQRREHGA</sequence>
<name>A0A372MIV2_9SPIR</name>
<proteinExistence type="predicted"/>
<comment type="caution">
    <text evidence="3">The sequence shown here is derived from an EMBL/GenBank/DDBJ whole genome shotgun (WGS) entry which is preliminary data.</text>
</comment>
<dbReference type="InterPro" id="IPR029052">
    <property type="entry name" value="Metallo-depent_PP-like"/>
</dbReference>
<dbReference type="RefSeq" id="WP_117329919.1">
    <property type="nucleotide sequence ID" value="NZ_QUWK01000005.1"/>
</dbReference>
<dbReference type="EMBL" id="QUWK01000005">
    <property type="protein sequence ID" value="RFU95110.1"/>
    <property type="molecule type" value="Genomic_DNA"/>
</dbReference>
<reference evidence="4" key="1">
    <citation type="submission" date="2018-08" db="EMBL/GenBank/DDBJ databases">
        <authorList>
            <person name="Grouzdev D.S."/>
            <person name="Krutkina M.S."/>
        </authorList>
    </citation>
    <scope>NUCLEOTIDE SEQUENCE [LARGE SCALE GENOMIC DNA]</scope>
    <source>
        <strain evidence="4">4-11</strain>
    </source>
</reference>
<dbReference type="Gene3D" id="3.60.21.10">
    <property type="match status" value="1"/>
</dbReference>
<organism evidence="3 4">
    <name type="scientific">Sphaerochaeta halotolerans</name>
    <dbReference type="NCBI Taxonomy" id="2293840"/>
    <lineage>
        <taxon>Bacteria</taxon>
        <taxon>Pseudomonadati</taxon>
        <taxon>Spirochaetota</taxon>
        <taxon>Spirochaetia</taxon>
        <taxon>Spirochaetales</taxon>
        <taxon>Sphaerochaetaceae</taxon>
        <taxon>Sphaerochaeta</taxon>
    </lineage>
</organism>
<evidence type="ECO:0000259" key="2">
    <source>
        <dbReference type="Pfam" id="PF00149"/>
    </source>
</evidence>
<dbReference type="InterPro" id="IPR050535">
    <property type="entry name" value="DNA_Repair-Maintenance_Comp"/>
</dbReference>
<keyword evidence="3" id="KW-0269">Exonuclease</keyword>
<dbReference type="PANTHER" id="PTHR30337">
    <property type="entry name" value="COMPONENT OF ATP-DEPENDENT DSDNA EXONUCLEASE"/>
    <property type="match status" value="1"/>
</dbReference>
<evidence type="ECO:0000313" key="3">
    <source>
        <dbReference type="EMBL" id="RFU95110.1"/>
    </source>
</evidence>
<accession>A0A372MIV2</accession>
<dbReference type="AlphaFoldDB" id="A0A372MIV2"/>
<evidence type="ECO:0000313" key="4">
    <source>
        <dbReference type="Proteomes" id="UP000264002"/>
    </source>
</evidence>
<dbReference type="Proteomes" id="UP000264002">
    <property type="component" value="Unassembled WGS sequence"/>
</dbReference>
<keyword evidence="4" id="KW-1185">Reference proteome</keyword>
<dbReference type="SUPFAM" id="SSF56300">
    <property type="entry name" value="Metallo-dependent phosphatases"/>
    <property type="match status" value="1"/>
</dbReference>
<protein>
    <submittedName>
        <fullName evidence="3">DNA repair exonuclease</fullName>
    </submittedName>
</protein>
<reference evidence="3 4" key="2">
    <citation type="submission" date="2018-09" db="EMBL/GenBank/DDBJ databases">
        <title>Genome of Sphaerochaeta halotolerans strain 4-11.</title>
        <authorList>
            <person name="Nazina T.N."/>
            <person name="Sokolova D.S."/>
        </authorList>
    </citation>
    <scope>NUCLEOTIDE SEQUENCE [LARGE SCALE GENOMIC DNA]</scope>
    <source>
        <strain evidence="3 4">4-11</strain>
    </source>
</reference>
<dbReference type="PANTHER" id="PTHR30337:SF7">
    <property type="entry name" value="PHOSPHOESTERASE"/>
    <property type="match status" value="1"/>
</dbReference>
<dbReference type="CDD" id="cd00840">
    <property type="entry name" value="MPP_Mre11_N"/>
    <property type="match status" value="1"/>
</dbReference>
<keyword evidence="1" id="KW-0378">Hydrolase</keyword>
<dbReference type="InterPro" id="IPR004843">
    <property type="entry name" value="Calcineurin-like_PHP"/>
</dbReference>
<feature type="domain" description="Calcineurin-like phosphoesterase" evidence="2">
    <location>
        <begin position="1"/>
        <end position="182"/>
    </location>
</feature>
<keyword evidence="3" id="KW-0540">Nuclease</keyword>
<dbReference type="GO" id="GO:0004527">
    <property type="term" value="F:exonuclease activity"/>
    <property type="evidence" value="ECO:0007669"/>
    <property type="project" value="UniProtKB-KW"/>
</dbReference>
<dbReference type="InterPro" id="IPR041796">
    <property type="entry name" value="Mre11_N"/>
</dbReference>